<dbReference type="Gene3D" id="3.10.129.10">
    <property type="entry name" value="Hotdog Thioesterase"/>
    <property type="match status" value="1"/>
</dbReference>
<evidence type="ECO:0000256" key="1">
    <source>
        <dbReference type="ARBA" id="ARBA00008324"/>
    </source>
</evidence>
<dbReference type="GO" id="GO:0047617">
    <property type="term" value="F:fatty acyl-CoA hydrolase activity"/>
    <property type="evidence" value="ECO:0007669"/>
    <property type="project" value="InterPro"/>
</dbReference>
<comment type="caution">
    <text evidence="4">The sequence shown here is derived from an EMBL/GenBank/DDBJ whole genome shotgun (WGS) entry which is preliminary data.</text>
</comment>
<name>A0A2B7WHJ2_9EURO</name>
<dbReference type="InterPro" id="IPR003736">
    <property type="entry name" value="PAAI_dom"/>
</dbReference>
<sequence length="158" mass="16925">MAPGIPDVQESPGGRIQTFLDNACSKPDSSSFEIYCMKQVKLTKAEVGIAEFEFTVTQQMCNPLGILHGGCASTILDVLTSTATFTAPDSDGAISSLSRTLSVTFLRPVPLDTTVRVVVKLVAVGKKYVNCTGEIQTLDGKVCVTCVHDKAIWRIAKI</sequence>
<evidence type="ECO:0000313" key="4">
    <source>
        <dbReference type="EMBL" id="PGG96044.1"/>
    </source>
</evidence>
<dbReference type="CDD" id="cd03443">
    <property type="entry name" value="PaaI_thioesterase"/>
    <property type="match status" value="1"/>
</dbReference>
<dbReference type="InterPro" id="IPR006683">
    <property type="entry name" value="Thioestr_dom"/>
</dbReference>
<dbReference type="InterPro" id="IPR029069">
    <property type="entry name" value="HotDog_dom_sf"/>
</dbReference>
<proteinExistence type="inferred from homology"/>
<evidence type="ECO:0000256" key="2">
    <source>
        <dbReference type="ARBA" id="ARBA00022801"/>
    </source>
</evidence>
<dbReference type="NCBIfam" id="TIGR00369">
    <property type="entry name" value="unchar_dom_1"/>
    <property type="match status" value="1"/>
</dbReference>
<keyword evidence="2" id="KW-0378">Hydrolase</keyword>
<evidence type="ECO:0000259" key="3">
    <source>
        <dbReference type="Pfam" id="PF03061"/>
    </source>
</evidence>
<dbReference type="AlphaFoldDB" id="A0A2B7WHJ2"/>
<comment type="similarity">
    <text evidence="1">Belongs to the thioesterase PaaI family.</text>
</comment>
<organism evidence="4 5">
    <name type="scientific">Helicocarpus griseus UAMH5409</name>
    <dbReference type="NCBI Taxonomy" id="1447875"/>
    <lineage>
        <taxon>Eukaryota</taxon>
        <taxon>Fungi</taxon>
        <taxon>Dikarya</taxon>
        <taxon>Ascomycota</taxon>
        <taxon>Pezizomycotina</taxon>
        <taxon>Eurotiomycetes</taxon>
        <taxon>Eurotiomycetidae</taxon>
        <taxon>Onygenales</taxon>
        <taxon>Ajellomycetaceae</taxon>
        <taxon>Helicocarpus</taxon>
    </lineage>
</organism>
<dbReference type="OrthoDB" id="2831072at2759"/>
<dbReference type="STRING" id="1447875.A0A2B7WHJ2"/>
<dbReference type="PANTHER" id="PTHR21660">
    <property type="entry name" value="THIOESTERASE SUPERFAMILY MEMBER-RELATED"/>
    <property type="match status" value="1"/>
</dbReference>
<accession>A0A2B7WHJ2</accession>
<feature type="domain" description="Thioesterase" evidence="3">
    <location>
        <begin position="65"/>
        <end position="143"/>
    </location>
</feature>
<dbReference type="EMBL" id="PDNB01000298">
    <property type="protein sequence ID" value="PGG96044.1"/>
    <property type="molecule type" value="Genomic_DNA"/>
</dbReference>
<dbReference type="PANTHER" id="PTHR21660:SF1">
    <property type="entry name" value="ACYL-COENZYME A THIOESTERASE 13"/>
    <property type="match status" value="1"/>
</dbReference>
<dbReference type="Proteomes" id="UP000223968">
    <property type="component" value="Unassembled WGS sequence"/>
</dbReference>
<keyword evidence="5" id="KW-1185">Reference proteome</keyword>
<gene>
    <name evidence="4" type="ORF">AJ79_09759</name>
</gene>
<dbReference type="SUPFAM" id="SSF54637">
    <property type="entry name" value="Thioesterase/thiol ester dehydrase-isomerase"/>
    <property type="match status" value="1"/>
</dbReference>
<evidence type="ECO:0000313" key="5">
    <source>
        <dbReference type="Proteomes" id="UP000223968"/>
    </source>
</evidence>
<dbReference type="Pfam" id="PF03061">
    <property type="entry name" value="4HBT"/>
    <property type="match status" value="1"/>
</dbReference>
<dbReference type="InterPro" id="IPR039298">
    <property type="entry name" value="ACOT13"/>
</dbReference>
<reference evidence="4 5" key="1">
    <citation type="submission" date="2017-10" db="EMBL/GenBank/DDBJ databases">
        <title>Comparative genomics in systemic dimorphic fungi from Ajellomycetaceae.</title>
        <authorList>
            <person name="Munoz J.F."/>
            <person name="Mcewen J.G."/>
            <person name="Clay O.K."/>
            <person name="Cuomo C.A."/>
        </authorList>
    </citation>
    <scope>NUCLEOTIDE SEQUENCE [LARGE SCALE GENOMIC DNA]</scope>
    <source>
        <strain evidence="4 5">UAMH5409</strain>
    </source>
</reference>
<protein>
    <recommendedName>
        <fullName evidence="3">Thioesterase domain-containing protein</fullName>
    </recommendedName>
</protein>